<gene>
    <name evidence="3" type="ORF">D9613_001425</name>
</gene>
<evidence type="ECO:0000313" key="4">
    <source>
        <dbReference type="Proteomes" id="UP000521872"/>
    </source>
</evidence>
<reference evidence="3 4" key="1">
    <citation type="submission" date="2019-12" db="EMBL/GenBank/DDBJ databases">
        <authorList>
            <person name="Floudas D."/>
            <person name="Bentzer J."/>
            <person name="Ahren D."/>
            <person name="Johansson T."/>
            <person name="Persson P."/>
            <person name="Tunlid A."/>
        </authorList>
    </citation>
    <scope>NUCLEOTIDE SEQUENCE [LARGE SCALE GENOMIC DNA]</scope>
    <source>
        <strain evidence="3 4">CBS 102.39</strain>
    </source>
</reference>
<keyword evidence="2" id="KW-1133">Transmembrane helix</keyword>
<comment type="caution">
    <text evidence="3">The sequence shown here is derived from an EMBL/GenBank/DDBJ whole genome shotgun (WGS) entry which is preliminary data.</text>
</comment>
<dbReference type="Proteomes" id="UP000521872">
    <property type="component" value="Unassembled WGS sequence"/>
</dbReference>
<evidence type="ECO:0000313" key="3">
    <source>
        <dbReference type="EMBL" id="KAF4623768.1"/>
    </source>
</evidence>
<evidence type="ECO:0008006" key="5">
    <source>
        <dbReference type="Google" id="ProtNLM"/>
    </source>
</evidence>
<feature type="transmembrane region" description="Helical" evidence="2">
    <location>
        <begin position="523"/>
        <end position="545"/>
    </location>
</feature>
<organism evidence="3 4">
    <name type="scientific">Agrocybe pediades</name>
    <dbReference type="NCBI Taxonomy" id="84607"/>
    <lineage>
        <taxon>Eukaryota</taxon>
        <taxon>Fungi</taxon>
        <taxon>Dikarya</taxon>
        <taxon>Basidiomycota</taxon>
        <taxon>Agaricomycotina</taxon>
        <taxon>Agaricomycetes</taxon>
        <taxon>Agaricomycetidae</taxon>
        <taxon>Agaricales</taxon>
        <taxon>Agaricineae</taxon>
        <taxon>Strophariaceae</taxon>
        <taxon>Agrocybe</taxon>
    </lineage>
</organism>
<accession>A0A8H4R6F8</accession>
<keyword evidence="4" id="KW-1185">Reference proteome</keyword>
<evidence type="ECO:0000256" key="1">
    <source>
        <dbReference type="SAM" id="Coils"/>
    </source>
</evidence>
<keyword evidence="2" id="KW-0812">Transmembrane</keyword>
<dbReference type="EMBL" id="JAACJL010000001">
    <property type="protein sequence ID" value="KAF4623768.1"/>
    <property type="molecule type" value="Genomic_DNA"/>
</dbReference>
<keyword evidence="2" id="KW-0472">Membrane</keyword>
<evidence type="ECO:0000256" key="2">
    <source>
        <dbReference type="SAM" id="Phobius"/>
    </source>
</evidence>
<proteinExistence type="predicted"/>
<keyword evidence="1" id="KW-0175">Coiled coil</keyword>
<dbReference type="AlphaFoldDB" id="A0A8H4R6F8"/>
<name>A0A8H4R6F8_9AGAR</name>
<sequence length="567" mass="64769">MHSGIHGKRVDVMPDILPGVTVSSHCPRGDANCSAHQEIANLEHEADEASQKLANILTRLANAKLATNYTHSTIVEKFPNEILSLIFCEAWDAAYPASMKRSNGDEEPQDKKKLSLAIRLAGVCKQWRAIALSLPHIWTDVHIFMHRQKGEQTLSVLRDILGRSKDATLTISMHSEPIDEHSRIEQLQPALAILRKESGRWRSLQICLPIQIIKALFTPDMDLSRVSSLYLYSNQYRHSPLSDHFWSNKSLQPDHLSLDSLAFRNIGIAWNRVTHVVAHHFTIDQAMRVIRSAPNLVSFELLEAEEEEEVTGFGSTKFVHENLQHIVYSAPHSELPDAETIFSYCRFPALTRVEHEVLARTAEDSFMDHLMRERPPIEELTLRNSTFFPDYLLSSLKAVSSTLTRLTFAPFEDPFNEPEYDALFMCLAGSDELDWDDDSDWEDDGGMFLPHLEYLEFNSAWPIPWDLIPALFGSPNDPNRRPLKQFIFNKSGNQDDDDHIIPKKTYRFCWSLETQALTFSTAILTWTAGICFGFLWNITTCLFLLRHVTPYLRCTGGYDRLRISLCL</sequence>
<protein>
    <recommendedName>
        <fullName evidence="5">F-box domain-containing protein</fullName>
    </recommendedName>
</protein>
<feature type="coiled-coil region" evidence="1">
    <location>
        <begin position="39"/>
        <end position="66"/>
    </location>
</feature>